<organism evidence="2 3">
    <name type="scientific">Proteiniclasticum sediminis</name>
    <dbReference type="NCBI Taxonomy" id="2804028"/>
    <lineage>
        <taxon>Bacteria</taxon>
        <taxon>Bacillati</taxon>
        <taxon>Bacillota</taxon>
        <taxon>Clostridia</taxon>
        <taxon>Eubacteriales</taxon>
        <taxon>Clostridiaceae</taxon>
        <taxon>Proteiniclasticum</taxon>
    </lineage>
</organism>
<feature type="domain" description="VOC" evidence="1">
    <location>
        <begin position="6"/>
        <end position="117"/>
    </location>
</feature>
<dbReference type="Proteomes" id="UP000675379">
    <property type="component" value="Unassembled WGS sequence"/>
</dbReference>
<reference evidence="2" key="1">
    <citation type="submission" date="2021-04" db="EMBL/GenBank/DDBJ databases">
        <title>Proteiniclasticum sedimins sp. nov., an obligate anaerobic bacterium isolated from anaerobic sludge.</title>
        <authorList>
            <person name="Liu J."/>
        </authorList>
    </citation>
    <scope>NUCLEOTIDE SEQUENCE</scope>
    <source>
        <strain evidence="2">BAD-10</strain>
    </source>
</reference>
<dbReference type="InterPro" id="IPR037523">
    <property type="entry name" value="VOC_core"/>
</dbReference>
<dbReference type="PROSITE" id="PS51819">
    <property type="entry name" value="VOC"/>
    <property type="match status" value="1"/>
</dbReference>
<dbReference type="InterPro" id="IPR004360">
    <property type="entry name" value="Glyas_Fos-R_dOase_dom"/>
</dbReference>
<gene>
    <name evidence="2" type="ORF">KCG48_06580</name>
</gene>
<dbReference type="SUPFAM" id="SSF54593">
    <property type="entry name" value="Glyoxalase/Bleomycin resistance protein/Dihydroxybiphenyl dioxygenase"/>
    <property type="match status" value="2"/>
</dbReference>
<dbReference type="RefSeq" id="WP_211800736.1">
    <property type="nucleotide sequence ID" value="NZ_JAGSCS010000006.1"/>
</dbReference>
<dbReference type="InterPro" id="IPR029068">
    <property type="entry name" value="Glyas_Bleomycin-R_OHBP_Dase"/>
</dbReference>
<evidence type="ECO:0000313" key="2">
    <source>
        <dbReference type="EMBL" id="MBR0576005.1"/>
    </source>
</evidence>
<dbReference type="PANTHER" id="PTHR43279">
    <property type="entry name" value="CATECHOL-2,3-DIOXYGENASE"/>
    <property type="match status" value="1"/>
</dbReference>
<dbReference type="PANTHER" id="PTHR43279:SF1">
    <property type="entry name" value="CATECHOL-2,3-DIOXYGENASE"/>
    <property type="match status" value="1"/>
</dbReference>
<dbReference type="Gene3D" id="3.10.180.10">
    <property type="entry name" value="2,3-Dihydroxybiphenyl 1,2-Dioxygenase, domain 1"/>
    <property type="match status" value="2"/>
</dbReference>
<dbReference type="AlphaFoldDB" id="A0A941CNK9"/>
<evidence type="ECO:0000313" key="3">
    <source>
        <dbReference type="Proteomes" id="UP000675379"/>
    </source>
</evidence>
<evidence type="ECO:0000259" key="1">
    <source>
        <dbReference type="PROSITE" id="PS51819"/>
    </source>
</evidence>
<sequence length="264" mass="29711">MKKTIQLGAVHINANDVAKLAAYYENLGLDAVKKDDTVELKAGSRTLLVLHPTSHTRRHEVGLYHFALLLPSRADLGNFLYHVASSRIPVSGASDHHVSEAIYLTDPEGNGIEVYRDKAEDTWKVNGEVYMETVAMDVDGVLASRSTEQAKKFPEGTVMGHIHLHVQNLEDSAKHYHETVGLEKILNYPGALFYARDGYHHHLGMNTWLGGRPEKKEDGYPGLRYFTVYLDASVFTDLFGEDVDQVERRDPNNILYKVYRGFQA</sequence>
<accession>A0A941CNK9</accession>
<dbReference type="Pfam" id="PF00903">
    <property type="entry name" value="Glyoxalase"/>
    <property type="match status" value="1"/>
</dbReference>
<keyword evidence="3" id="KW-1185">Reference proteome</keyword>
<comment type="caution">
    <text evidence="2">The sequence shown here is derived from an EMBL/GenBank/DDBJ whole genome shotgun (WGS) entry which is preliminary data.</text>
</comment>
<protein>
    <submittedName>
        <fullName evidence="2">VOC family protein</fullName>
    </submittedName>
</protein>
<name>A0A941CNK9_9CLOT</name>
<proteinExistence type="predicted"/>
<dbReference type="EMBL" id="JAGSCS010000006">
    <property type="protein sequence ID" value="MBR0576005.1"/>
    <property type="molecule type" value="Genomic_DNA"/>
</dbReference>